<dbReference type="InterPro" id="IPR012938">
    <property type="entry name" value="Glc/Sorbosone_DH"/>
</dbReference>
<dbReference type="PANTHER" id="PTHR19328">
    <property type="entry name" value="HEDGEHOG-INTERACTING PROTEIN"/>
    <property type="match status" value="1"/>
</dbReference>
<dbReference type="HOGENOM" id="CLU_604978_0_0_2"/>
<dbReference type="AlphaFoldDB" id="D7E7B2"/>
<gene>
    <name evidence="2" type="ordered locus">Metev_0970</name>
</gene>
<reference evidence="2 3" key="1">
    <citation type="submission" date="2010-06" db="EMBL/GenBank/DDBJ databases">
        <title>Complete sequence chromosome of Methanohalobium evestigatum Z-7303.</title>
        <authorList>
            <consortium name="US DOE Joint Genome Institute"/>
            <person name="Lucas S."/>
            <person name="Copeland A."/>
            <person name="Lapidus A."/>
            <person name="Cheng J.-F."/>
            <person name="Bruce D."/>
            <person name="Goodwin L."/>
            <person name="Pitluck S."/>
            <person name="Saunders E."/>
            <person name="Detter J.C."/>
            <person name="Han C."/>
            <person name="Tapia R."/>
            <person name="Land M."/>
            <person name="Hauser L."/>
            <person name="Kyrpides N."/>
            <person name="Mikhailova N."/>
            <person name="Sieprawska-Lupa M."/>
            <person name="Whitman W.B."/>
            <person name="Anderson I."/>
            <person name="Woyke T."/>
        </authorList>
    </citation>
    <scope>NUCLEOTIDE SEQUENCE [LARGE SCALE GENOMIC DNA]</scope>
    <source>
        <strain evidence="3">ATCC BAA-1072 / DSM 3721 / NBRC 107634 / OCM 161 / Z-7303</strain>
    </source>
</reference>
<accession>D7E7B2</accession>
<sequence>MDNSDYTNNWWIFPGFRIKHLVTGLDLPVNIAFVPKHGDNPKSPLLYITELYGQVKVVTNDYSVYTYAKNLLNYEPSHQFPGNGESGLTGICVEPESGDLYLSMIYEEKGEVKSKLVRTRSDNGLSMKDQKIVLDDIPSTRRAHQIQAVSIGFDNKIYVNFGDGGAWYKSQDENDFRGKVVRLNHDGTIPWDNPISENPVYAKGFRNPFGAAWRKSDQHLYIAGNGPDQDDRIVRVKPYENYGWPNTMRKNTIFWWHYTQAPTALDFMQDGQFPPLYHDHLFVALFGESYREGTGVKGKRIAKLQLNDEGTAVKSYDDFVVYKGEGPASTCGLAFGPDGLYFTDLHGEKQGRGNLYKVVPDVEKLKEFKDKENRYAKIWGDAPGA</sequence>
<organism evidence="2 3">
    <name type="scientific">Methanohalobium evestigatum (strain ATCC BAA-1072 / DSM 3721 / NBRC 107634 / OCM 161 / Z-7303)</name>
    <dbReference type="NCBI Taxonomy" id="644295"/>
    <lineage>
        <taxon>Archaea</taxon>
        <taxon>Methanobacteriati</taxon>
        <taxon>Methanobacteriota</taxon>
        <taxon>Stenosarchaea group</taxon>
        <taxon>Methanomicrobia</taxon>
        <taxon>Methanosarcinales</taxon>
        <taxon>Methanosarcinaceae</taxon>
        <taxon>Methanohalobium</taxon>
    </lineage>
</organism>
<dbReference type="STRING" id="644295.Metev_0970"/>
<feature type="domain" description="Glucose/Sorbosone dehydrogenase" evidence="1">
    <location>
        <begin position="46"/>
        <end position="248"/>
    </location>
</feature>
<dbReference type="PANTHER" id="PTHR19328:SF13">
    <property type="entry name" value="HIPL1 PROTEIN"/>
    <property type="match status" value="1"/>
</dbReference>
<dbReference type="RefSeq" id="WP_013194428.1">
    <property type="nucleotide sequence ID" value="NC_014253.1"/>
</dbReference>
<dbReference type="Pfam" id="PF07995">
    <property type="entry name" value="GSDH"/>
    <property type="match status" value="1"/>
</dbReference>
<name>D7E7B2_METEZ</name>
<evidence type="ECO:0000259" key="1">
    <source>
        <dbReference type="Pfam" id="PF07995"/>
    </source>
</evidence>
<keyword evidence="3" id="KW-1185">Reference proteome</keyword>
<dbReference type="InterPro" id="IPR011042">
    <property type="entry name" value="6-blade_b-propeller_TolB-like"/>
</dbReference>
<dbReference type="OrthoDB" id="6744at2157"/>
<dbReference type="Proteomes" id="UP000000391">
    <property type="component" value="Chromosome"/>
</dbReference>
<proteinExistence type="predicted"/>
<dbReference type="EMBL" id="CP002069">
    <property type="protein sequence ID" value="ADI73861.1"/>
    <property type="molecule type" value="Genomic_DNA"/>
</dbReference>
<evidence type="ECO:0000313" key="2">
    <source>
        <dbReference type="EMBL" id="ADI73861.1"/>
    </source>
</evidence>
<dbReference type="InterPro" id="IPR011041">
    <property type="entry name" value="Quinoprot_gluc/sorb_DH_b-prop"/>
</dbReference>
<evidence type="ECO:0000313" key="3">
    <source>
        <dbReference type="Proteomes" id="UP000000391"/>
    </source>
</evidence>
<dbReference type="KEGG" id="mev:Metev_0970"/>
<dbReference type="SUPFAM" id="SSF50952">
    <property type="entry name" value="Soluble quinoprotein glucose dehydrogenase"/>
    <property type="match status" value="1"/>
</dbReference>
<protein>
    <submittedName>
        <fullName evidence="2">Glucose/sorbosone dehydrogenase-like protein</fullName>
    </submittedName>
</protein>
<dbReference type="GeneID" id="9346599"/>
<dbReference type="Gene3D" id="2.120.10.30">
    <property type="entry name" value="TolB, C-terminal domain"/>
    <property type="match status" value="1"/>
</dbReference>